<keyword evidence="1" id="KW-0496">Mitochondrion</keyword>
<proteinExistence type="predicted"/>
<reference evidence="1" key="1">
    <citation type="journal article" date="2015" name="Genome Biol. Evol.">
        <title>Organellar Genomes of White Spruce (Picea glauca): Assembly and Annotation.</title>
        <authorList>
            <person name="Jackman S.D."/>
            <person name="Warren R.L."/>
            <person name="Gibb E.A."/>
            <person name="Vandervalk B.P."/>
            <person name="Mohamadi H."/>
            <person name="Chu J."/>
            <person name="Raymond A."/>
            <person name="Pleasance S."/>
            <person name="Coope R."/>
            <person name="Wildung M.R."/>
            <person name="Ritland C.E."/>
            <person name="Bousquet J."/>
            <person name="Jones S.J."/>
            <person name="Bohlmann J."/>
            <person name="Birol I."/>
        </authorList>
    </citation>
    <scope>NUCLEOTIDE SEQUENCE [LARGE SCALE GENOMIC DNA]</scope>
    <source>
        <tissue evidence="1">Flushing bud</tissue>
    </source>
</reference>
<gene>
    <name evidence="1" type="ORF">ABT39_MTgene3844</name>
</gene>
<name>A0A117NI41_PICGL</name>
<geneLocation type="mitochondrion" evidence="1"/>
<comment type="caution">
    <text evidence="1">The sequence shown here is derived from an EMBL/GenBank/DDBJ whole genome shotgun (WGS) entry which is preliminary data.</text>
</comment>
<dbReference type="EMBL" id="LKAM01000003">
    <property type="protein sequence ID" value="KUM49295.1"/>
    <property type="molecule type" value="Genomic_DNA"/>
</dbReference>
<accession>A0A117NI41</accession>
<protein>
    <submittedName>
        <fullName evidence="1">Uncharacterized protein</fullName>
    </submittedName>
</protein>
<evidence type="ECO:0000313" key="1">
    <source>
        <dbReference type="EMBL" id="KUM49295.1"/>
    </source>
</evidence>
<dbReference type="AlphaFoldDB" id="A0A117NI41"/>
<organism evidence="1">
    <name type="scientific">Picea glauca</name>
    <name type="common">White spruce</name>
    <name type="synonym">Pinus glauca</name>
    <dbReference type="NCBI Taxonomy" id="3330"/>
    <lineage>
        <taxon>Eukaryota</taxon>
        <taxon>Viridiplantae</taxon>
        <taxon>Streptophyta</taxon>
        <taxon>Embryophyta</taxon>
        <taxon>Tracheophyta</taxon>
        <taxon>Spermatophyta</taxon>
        <taxon>Pinopsida</taxon>
        <taxon>Pinidae</taxon>
        <taxon>Conifers I</taxon>
        <taxon>Pinales</taxon>
        <taxon>Pinaceae</taxon>
        <taxon>Picea</taxon>
    </lineage>
</organism>
<sequence>MLAALFHDPWHTGCKEKFHLGLADWEVRYPTSEWCSSDKFAIRHPAYAPAKALWFPEDP</sequence>